<dbReference type="AlphaFoldDB" id="A0A0A2USC6"/>
<keyword evidence="2" id="KW-1133">Transmembrane helix</keyword>
<keyword evidence="2" id="KW-0472">Membrane</keyword>
<dbReference type="NCBIfam" id="NF041479">
    <property type="entry name" value="spor_membprot_YtrI"/>
    <property type="match status" value="1"/>
</dbReference>
<keyword evidence="2" id="KW-0812">Transmembrane</keyword>
<name>A0A0A2USC6_9BACI</name>
<sequence length="172" mass="20182">MHIPPYYKKTSWQRFFAGVFIGGILAFAVFLFMYGTLMEQRIEENVRLQSELSTLEDNYEILNKDKEELNEQQKKSITVQSIEINFVNEKKLLSEHKLDRLSVYKLRDMVRKQLPDIIGQNLSSLSENTSLIYSSIENRSYKVDDSTYEVKIERLVIAPTFKVSLKIDFVKN</sequence>
<evidence type="ECO:0000259" key="3">
    <source>
        <dbReference type="Pfam" id="PF26347"/>
    </source>
</evidence>
<feature type="transmembrane region" description="Helical" evidence="2">
    <location>
        <begin position="15"/>
        <end position="37"/>
    </location>
</feature>
<accession>A0A0A2USC6</accession>
<keyword evidence="5" id="KW-1185">Reference proteome</keyword>
<dbReference type="eggNOG" id="ENOG5031KY3">
    <property type="taxonomic scope" value="Bacteria"/>
</dbReference>
<comment type="caution">
    <text evidence="4">The sequence shown here is derived from an EMBL/GenBank/DDBJ whole genome shotgun (WGS) entry which is preliminary data.</text>
</comment>
<dbReference type="RefSeq" id="WP_036784407.1">
    <property type="nucleotide sequence ID" value="NZ_AVBG01000009.1"/>
</dbReference>
<feature type="domain" description="Sporulation membrane protein YtrI C-terminal" evidence="3">
    <location>
        <begin position="80"/>
        <end position="167"/>
    </location>
</feature>
<reference evidence="4 5" key="1">
    <citation type="submission" date="2013-08" db="EMBL/GenBank/DDBJ databases">
        <title>Genome of Pontibacillus chungwhensis.</title>
        <authorList>
            <person name="Wang Q."/>
            <person name="Wang G."/>
        </authorList>
    </citation>
    <scope>NUCLEOTIDE SEQUENCE [LARGE SCALE GENOMIC DNA]</scope>
    <source>
        <strain evidence="4 5">BH030062</strain>
    </source>
</reference>
<evidence type="ECO:0000313" key="5">
    <source>
        <dbReference type="Proteomes" id="UP000030153"/>
    </source>
</evidence>
<organism evidence="4 5">
    <name type="scientific">Pontibacillus chungwhensis BH030062</name>
    <dbReference type="NCBI Taxonomy" id="1385513"/>
    <lineage>
        <taxon>Bacteria</taxon>
        <taxon>Bacillati</taxon>
        <taxon>Bacillota</taxon>
        <taxon>Bacilli</taxon>
        <taxon>Bacillales</taxon>
        <taxon>Bacillaceae</taxon>
        <taxon>Pontibacillus</taxon>
    </lineage>
</organism>
<feature type="coiled-coil region" evidence="1">
    <location>
        <begin position="38"/>
        <end position="72"/>
    </location>
</feature>
<keyword evidence="1" id="KW-0175">Coiled coil</keyword>
<protein>
    <recommendedName>
        <fullName evidence="3">Sporulation membrane protein YtrI C-terminal domain-containing protein</fullName>
    </recommendedName>
</protein>
<dbReference type="EMBL" id="AVBG01000009">
    <property type="protein sequence ID" value="KGP90824.1"/>
    <property type="molecule type" value="Genomic_DNA"/>
</dbReference>
<proteinExistence type="predicted"/>
<dbReference type="OrthoDB" id="2691164at2"/>
<evidence type="ECO:0000256" key="2">
    <source>
        <dbReference type="SAM" id="Phobius"/>
    </source>
</evidence>
<gene>
    <name evidence="4" type="ORF">N780_02220</name>
</gene>
<dbReference type="Pfam" id="PF26347">
    <property type="entry name" value="YtrI_sporulation"/>
    <property type="match status" value="1"/>
</dbReference>
<dbReference type="InterPro" id="IPR048198">
    <property type="entry name" value="YtrI"/>
</dbReference>
<evidence type="ECO:0000313" key="4">
    <source>
        <dbReference type="EMBL" id="KGP90824.1"/>
    </source>
</evidence>
<evidence type="ECO:0000256" key="1">
    <source>
        <dbReference type="SAM" id="Coils"/>
    </source>
</evidence>
<dbReference type="STRING" id="1385513.N780_02220"/>
<dbReference type="Proteomes" id="UP000030153">
    <property type="component" value="Unassembled WGS sequence"/>
</dbReference>
<dbReference type="InterPro" id="IPR058620">
    <property type="entry name" value="YtrI_C"/>
</dbReference>